<dbReference type="AlphaFoldDB" id="A0A9P0P2B0"/>
<dbReference type="Proteomes" id="UP001152888">
    <property type="component" value="Unassembled WGS sequence"/>
</dbReference>
<proteinExistence type="predicted"/>
<dbReference type="EMBL" id="CAKOFQ010006712">
    <property type="protein sequence ID" value="CAH1964015.1"/>
    <property type="molecule type" value="Genomic_DNA"/>
</dbReference>
<reference evidence="2" key="1">
    <citation type="submission" date="2022-03" db="EMBL/GenBank/DDBJ databases">
        <authorList>
            <person name="Sayadi A."/>
        </authorList>
    </citation>
    <scope>NUCLEOTIDE SEQUENCE</scope>
</reference>
<keyword evidence="1" id="KW-0472">Membrane</keyword>
<evidence type="ECO:0000313" key="3">
    <source>
        <dbReference type="Proteomes" id="UP001152888"/>
    </source>
</evidence>
<comment type="caution">
    <text evidence="2">The sequence shown here is derived from an EMBL/GenBank/DDBJ whole genome shotgun (WGS) entry which is preliminary data.</text>
</comment>
<organism evidence="2 3">
    <name type="scientific">Acanthoscelides obtectus</name>
    <name type="common">Bean weevil</name>
    <name type="synonym">Bruchus obtectus</name>
    <dbReference type="NCBI Taxonomy" id="200917"/>
    <lineage>
        <taxon>Eukaryota</taxon>
        <taxon>Metazoa</taxon>
        <taxon>Ecdysozoa</taxon>
        <taxon>Arthropoda</taxon>
        <taxon>Hexapoda</taxon>
        <taxon>Insecta</taxon>
        <taxon>Pterygota</taxon>
        <taxon>Neoptera</taxon>
        <taxon>Endopterygota</taxon>
        <taxon>Coleoptera</taxon>
        <taxon>Polyphaga</taxon>
        <taxon>Cucujiformia</taxon>
        <taxon>Chrysomeloidea</taxon>
        <taxon>Chrysomelidae</taxon>
        <taxon>Bruchinae</taxon>
        <taxon>Bruchini</taxon>
        <taxon>Acanthoscelides</taxon>
    </lineage>
</organism>
<name>A0A9P0P2B0_ACAOB</name>
<protein>
    <submittedName>
        <fullName evidence="2">Uncharacterized protein</fullName>
    </submittedName>
</protein>
<gene>
    <name evidence="2" type="ORF">ACAOBT_LOCUS5544</name>
</gene>
<evidence type="ECO:0000313" key="2">
    <source>
        <dbReference type="EMBL" id="CAH1964015.1"/>
    </source>
</evidence>
<keyword evidence="1" id="KW-1133">Transmembrane helix</keyword>
<accession>A0A9P0P2B0</accession>
<evidence type="ECO:0000256" key="1">
    <source>
        <dbReference type="SAM" id="Phobius"/>
    </source>
</evidence>
<sequence>MRVASRADARSGSWKGARLYYPAVPYRHSEVQYSHALVSPSLGAAECPRVHSSVQSSIRFSYFFLVVVFTIGFSIVSQLCFGVLVL</sequence>
<keyword evidence="1" id="KW-0812">Transmembrane</keyword>
<keyword evidence="3" id="KW-1185">Reference proteome</keyword>
<feature type="transmembrane region" description="Helical" evidence="1">
    <location>
        <begin position="62"/>
        <end position="85"/>
    </location>
</feature>